<name>A0A853CXC6_9MICO</name>
<accession>A0A853CXC6</accession>
<comment type="caution">
    <text evidence="1">The sequence shown here is derived from an EMBL/GenBank/DDBJ whole genome shotgun (WGS) entry which is preliminary data.</text>
</comment>
<sequence length="157" mass="17289">MDALLQGVTFDEKLAYQNVVSRRATFHYSALGEQLGSFVSDVVRQGGTPKGPYVYSLNNVPLDEITDIEFFLPIRESTFAAEEGTRFHSYFEVGPLAKGIVAGDFEHRTEQVYAQLLAALDGNGLEINAPFFHVLPEDGSKYASVYVGYVDPSEAVD</sequence>
<dbReference type="InterPro" id="IPR031664">
    <property type="entry name" value="DUF5085"/>
</dbReference>
<organism evidence="1 2">
    <name type="scientific">Leifsonia shinshuensis</name>
    <dbReference type="NCBI Taxonomy" id="150026"/>
    <lineage>
        <taxon>Bacteria</taxon>
        <taxon>Bacillati</taxon>
        <taxon>Actinomycetota</taxon>
        <taxon>Actinomycetes</taxon>
        <taxon>Micrococcales</taxon>
        <taxon>Microbacteriaceae</taxon>
        <taxon>Leifsonia</taxon>
    </lineage>
</organism>
<protein>
    <submittedName>
        <fullName evidence="1">Effector-binding domain-containing protein</fullName>
    </submittedName>
</protein>
<dbReference type="AlphaFoldDB" id="A0A853CXC6"/>
<evidence type="ECO:0000313" key="1">
    <source>
        <dbReference type="EMBL" id="NYJ23205.1"/>
    </source>
</evidence>
<evidence type="ECO:0000313" key="2">
    <source>
        <dbReference type="Proteomes" id="UP000578352"/>
    </source>
</evidence>
<gene>
    <name evidence="1" type="ORF">HNR13_001492</name>
</gene>
<dbReference type="EMBL" id="JACCFL010000001">
    <property type="protein sequence ID" value="NYJ23205.1"/>
    <property type="molecule type" value="Genomic_DNA"/>
</dbReference>
<dbReference type="Proteomes" id="UP000578352">
    <property type="component" value="Unassembled WGS sequence"/>
</dbReference>
<dbReference type="RefSeq" id="WP_179605153.1">
    <property type="nucleotide sequence ID" value="NZ_BAABEH010000001.1"/>
</dbReference>
<dbReference type="Pfam" id="PF16895">
    <property type="entry name" value="DUF5085"/>
    <property type="match status" value="1"/>
</dbReference>
<dbReference type="Gene3D" id="3.20.80.10">
    <property type="entry name" value="Regulatory factor, effector binding domain"/>
    <property type="match status" value="1"/>
</dbReference>
<proteinExistence type="predicted"/>
<reference evidence="1 2" key="1">
    <citation type="submission" date="2020-07" db="EMBL/GenBank/DDBJ databases">
        <title>Sequencing the genomes of 1000 actinobacteria strains.</title>
        <authorList>
            <person name="Klenk H.-P."/>
        </authorList>
    </citation>
    <scope>NUCLEOTIDE SEQUENCE [LARGE SCALE GENOMIC DNA]</scope>
    <source>
        <strain evidence="1 2">DSM 15165</strain>
    </source>
</reference>
<dbReference type="InterPro" id="IPR011256">
    <property type="entry name" value="Reg_factor_effector_dom_sf"/>
</dbReference>